<evidence type="ECO:0000256" key="6">
    <source>
        <dbReference type="SAM" id="MobiDB-lite"/>
    </source>
</evidence>
<dbReference type="AlphaFoldDB" id="A0A0P1KYQ4"/>
<dbReference type="Gene3D" id="2.60.120.260">
    <property type="entry name" value="Galactose-binding domain-like"/>
    <property type="match status" value="1"/>
</dbReference>
<name>A0A0P1KYQ4_9SACH</name>
<accession>A0A0P1KYQ4</accession>
<dbReference type="EMBL" id="LN890555">
    <property type="protein sequence ID" value="CUS24518.1"/>
    <property type="molecule type" value="Genomic_DNA"/>
</dbReference>
<dbReference type="InterPro" id="IPR012919">
    <property type="entry name" value="SUN_dom"/>
</dbReference>
<proteinExistence type="predicted"/>
<dbReference type="PROSITE" id="PS51469">
    <property type="entry name" value="SUN"/>
    <property type="match status" value="1"/>
</dbReference>
<dbReference type="Proteomes" id="UP000236544">
    <property type="component" value="Unassembled WGS sequence"/>
</dbReference>
<dbReference type="GO" id="GO:0034993">
    <property type="term" value="C:meiotic nuclear membrane microtubule tethering complex"/>
    <property type="evidence" value="ECO:0007669"/>
    <property type="project" value="TreeGrafter"/>
</dbReference>
<dbReference type="InterPro" id="IPR045119">
    <property type="entry name" value="SUN1-5"/>
</dbReference>
<feature type="coiled-coil region" evidence="5">
    <location>
        <begin position="164"/>
        <end position="232"/>
    </location>
</feature>
<evidence type="ECO:0000313" key="9">
    <source>
        <dbReference type="EMBL" id="CUS24518.1"/>
    </source>
</evidence>
<evidence type="ECO:0000256" key="7">
    <source>
        <dbReference type="SAM" id="Phobius"/>
    </source>
</evidence>
<protein>
    <submittedName>
        <fullName evidence="9">LAQU0S17e00716g1_1</fullName>
    </submittedName>
</protein>
<sequence>MDTSTNSRGLYNSKTEDAYIQMLADRRSERSAQISDSDDSVSADFSNEALDFSNSSSHSDLGVNEDYEHFKTSLLQDDWGEPLEDDDDEDYTEEADQSFIMESDAAEALSRGPDYHMKSFSTWIRRSLVPLVASLVIVVFVIMVLAPSASSQASEIQKAVPGNNAQLRTQLNSLYHEFKEEKKAAKKDLDNAIKLIILQVEKHMKQLLPRDLGSLNSQLRRLDTQVQDLSQSLSLNNVTEWQESLMLELERLLPDQIPVVLDNSTNALMVVPELHRYLAEVIPQAVNRTLPRGPAVPFNYDAGQYVREILRDEYEYVDKSDFLRELDSALRLNKEDILREMEARISTLENVPQQYSNVLQRKLIHKIYNANQHQWQDDVDFATVAQGTRILNHLCSSTFKGHQGIPPNGVSPLDLLADTPAATSTYWLCKDKGAAGSCSWAMHFAQPLYLTRISYVHGRFTNNLHLMNSAPKSIAVYVKLQSPPAAEFQRVAFKHGQGVVWDRDSSFVGIGSWEYDVSDARIRQHFLLPPWFVQCKPQVRSLVFVVRSNHGNTHYTALRKFVVNAVTTQDLQLSSTFAQQRQFEIPEYASPFEDRERSRASQIAAWQQHGPLNADPAVPSFGQDEYDS</sequence>
<reference evidence="10" key="1">
    <citation type="submission" date="2015-10" db="EMBL/GenBank/DDBJ databases">
        <authorList>
            <person name="Devillers H."/>
        </authorList>
    </citation>
    <scope>NUCLEOTIDE SEQUENCE [LARGE SCALE GENOMIC DNA]</scope>
</reference>
<feature type="domain" description="SUN" evidence="8">
    <location>
        <begin position="371"/>
        <end position="568"/>
    </location>
</feature>
<feature type="transmembrane region" description="Helical" evidence="7">
    <location>
        <begin position="127"/>
        <end position="146"/>
    </location>
</feature>
<evidence type="ECO:0000313" key="10">
    <source>
        <dbReference type="Proteomes" id="UP000236544"/>
    </source>
</evidence>
<dbReference type="OrthoDB" id="4065610at2759"/>
<keyword evidence="5" id="KW-0175">Coiled coil</keyword>
<gene>
    <name evidence="9" type="ORF">LAQU0_S17e00716g</name>
</gene>
<evidence type="ECO:0000256" key="5">
    <source>
        <dbReference type="SAM" id="Coils"/>
    </source>
</evidence>
<dbReference type="PANTHER" id="PTHR12911:SF8">
    <property type="entry name" value="KLAROID PROTEIN-RELATED"/>
    <property type="match status" value="1"/>
</dbReference>
<keyword evidence="4 7" id="KW-0472">Membrane</keyword>
<evidence type="ECO:0000256" key="2">
    <source>
        <dbReference type="ARBA" id="ARBA00022692"/>
    </source>
</evidence>
<dbReference type="PANTHER" id="PTHR12911">
    <property type="entry name" value="SAD1/UNC-84-LIKE PROTEIN-RELATED"/>
    <property type="match status" value="1"/>
</dbReference>
<evidence type="ECO:0000256" key="1">
    <source>
        <dbReference type="ARBA" id="ARBA00004370"/>
    </source>
</evidence>
<dbReference type="GO" id="GO:0043495">
    <property type="term" value="F:protein-membrane adaptor activity"/>
    <property type="evidence" value="ECO:0007669"/>
    <property type="project" value="TreeGrafter"/>
</dbReference>
<dbReference type="Pfam" id="PF07738">
    <property type="entry name" value="Sad1_UNC"/>
    <property type="match status" value="1"/>
</dbReference>
<organism evidence="9 10">
    <name type="scientific">Lachancea quebecensis</name>
    <dbReference type="NCBI Taxonomy" id="1654605"/>
    <lineage>
        <taxon>Eukaryota</taxon>
        <taxon>Fungi</taxon>
        <taxon>Dikarya</taxon>
        <taxon>Ascomycota</taxon>
        <taxon>Saccharomycotina</taxon>
        <taxon>Saccharomycetes</taxon>
        <taxon>Saccharomycetales</taxon>
        <taxon>Saccharomycetaceae</taxon>
        <taxon>Lachancea</taxon>
    </lineage>
</organism>
<evidence type="ECO:0000259" key="8">
    <source>
        <dbReference type="PROSITE" id="PS51469"/>
    </source>
</evidence>
<keyword evidence="3 7" id="KW-1133">Transmembrane helix</keyword>
<keyword evidence="10" id="KW-1185">Reference proteome</keyword>
<comment type="subcellular location">
    <subcellularLocation>
        <location evidence="1">Membrane</location>
    </subcellularLocation>
</comment>
<keyword evidence="2 7" id="KW-0812">Transmembrane</keyword>
<feature type="region of interest" description="Disordered" evidence="6">
    <location>
        <begin position="591"/>
        <end position="628"/>
    </location>
</feature>
<evidence type="ECO:0000256" key="3">
    <source>
        <dbReference type="ARBA" id="ARBA00022989"/>
    </source>
</evidence>
<evidence type="ECO:0000256" key="4">
    <source>
        <dbReference type="ARBA" id="ARBA00023136"/>
    </source>
</evidence>